<dbReference type="Gene3D" id="3.40.50.300">
    <property type="entry name" value="P-loop containing nucleotide triphosphate hydrolases"/>
    <property type="match status" value="1"/>
</dbReference>
<evidence type="ECO:0000256" key="3">
    <source>
        <dbReference type="ARBA" id="ARBA00005842"/>
    </source>
</evidence>
<dbReference type="EC" id="2.5.1.75" evidence="10"/>
<feature type="site" description="Interaction with substrate tRNA" evidence="10">
    <location>
        <position position="118"/>
    </location>
</feature>
<comment type="caution">
    <text evidence="14">The sequence shown here is derived from an EMBL/GenBank/DDBJ whole genome shotgun (WGS) entry which is preliminary data.</text>
</comment>
<dbReference type="SUPFAM" id="SSF52540">
    <property type="entry name" value="P-loop containing nucleoside triphosphate hydrolases"/>
    <property type="match status" value="1"/>
</dbReference>
<accession>A0ABQ6LFU2</accession>
<dbReference type="InterPro" id="IPR039657">
    <property type="entry name" value="Dimethylallyltransferase"/>
</dbReference>
<feature type="binding site" evidence="10">
    <location>
        <begin position="5"/>
        <end position="12"/>
    </location>
    <ligand>
        <name>ATP</name>
        <dbReference type="ChEBI" id="CHEBI:30616"/>
    </ligand>
</feature>
<evidence type="ECO:0000256" key="7">
    <source>
        <dbReference type="ARBA" id="ARBA00022840"/>
    </source>
</evidence>
<dbReference type="HAMAP" id="MF_00185">
    <property type="entry name" value="IPP_trans"/>
    <property type="match status" value="1"/>
</dbReference>
<sequence length="302" mass="31777">MLVAGPTASGKSALALALAERCGGVVVNADSQQIYDAWRVLSARPTPAEEARAPHRLYGHVGLETSFSVGAWLRDLAPVLAAARAAGQRPVIVGGTGLYFKALTEGIAPIPEVPPEVRAAAEARLERLGLAGFAAELAARDPETAATLDRENPMRVLRASEVLDHTGTGLAEWRRRTAPPLLPLAACTAAALAPPRDWLYARCEARFEAMLAAGALEEVRRVQALGLPAAAPGLKAVGAPELMAHLSGALTLEEAAGAAKTATRRYAKRQLTWVRNQMAAWRRIEASLTGARIEALAAELAG</sequence>
<evidence type="ECO:0000256" key="10">
    <source>
        <dbReference type="HAMAP-Rule" id="MF_00185"/>
    </source>
</evidence>
<keyword evidence="7 10" id="KW-0067">ATP-binding</keyword>
<comment type="subunit">
    <text evidence="10">Monomer.</text>
</comment>
<evidence type="ECO:0000256" key="8">
    <source>
        <dbReference type="ARBA" id="ARBA00022842"/>
    </source>
</evidence>
<evidence type="ECO:0000256" key="12">
    <source>
        <dbReference type="RuleBase" id="RU003784"/>
    </source>
</evidence>
<dbReference type="Pfam" id="PF01715">
    <property type="entry name" value="IPPT"/>
    <property type="match status" value="1"/>
</dbReference>
<feature type="site" description="Interaction with substrate tRNA" evidence="10">
    <location>
        <position position="96"/>
    </location>
</feature>
<dbReference type="NCBIfam" id="TIGR00174">
    <property type="entry name" value="miaA"/>
    <property type="match status" value="1"/>
</dbReference>
<dbReference type="PANTHER" id="PTHR11088:SF60">
    <property type="entry name" value="TRNA DIMETHYLALLYLTRANSFERASE"/>
    <property type="match status" value="1"/>
</dbReference>
<evidence type="ECO:0000256" key="5">
    <source>
        <dbReference type="ARBA" id="ARBA00022694"/>
    </source>
</evidence>
<comment type="catalytic activity">
    <reaction evidence="9 10 11">
        <text>adenosine(37) in tRNA + dimethylallyl diphosphate = N(6)-dimethylallyladenosine(37) in tRNA + diphosphate</text>
        <dbReference type="Rhea" id="RHEA:26482"/>
        <dbReference type="Rhea" id="RHEA-COMP:10162"/>
        <dbReference type="Rhea" id="RHEA-COMP:10375"/>
        <dbReference type="ChEBI" id="CHEBI:33019"/>
        <dbReference type="ChEBI" id="CHEBI:57623"/>
        <dbReference type="ChEBI" id="CHEBI:74411"/>
        <dbReference type="ChEBI" id="CHEBI:74415"/>
        <dbReference type="EC" id="2.5.1.75"/>
    </reaction>
</comment>
<evidence type="ECO:0000256" key="9">
    <source>
        <dbReference type="ARBA" id="ARBA00049563"/>
    </source>
</evidence>
<evidence type="ECO:0000256" key="1">
    <source>
        <dbReference type="ARBA" id="ARBA00001946"/>
    </source>
</evidence>
<evidence type="ECO:0000256" key="13">
    <source>
        <dbReference type="RuleBase" id="RU003785"/>
    </source>
</evidence>
<name>A0ABQ6LFU2_9RHOB</name>
<evidence type="ECO:0000256" key="6">
    <source>
        <dbReference type="ARBA" id="ARBA00022741"/>
    </source>
</evidence>
<feature type="region of interest" description="Interaction with substrate tRNA" evidence="10">
    <location>
        <begin position="30"/>
        <end position="33"/>
    </location>
</feature>
<dbReference type="EMBL" id="BSYI01000003">
    <property type="protein sequence ID" value="GMG81281.1"/>
    <property type="molecule type" value="Genomic_DNA"/>
</dbReference>
<comment type="similarity">
    <text evidence="3 10 13">Belongs to the IPP transferase family.</text>
</comment>
<dbReference type="Proteomes" id="UP001239909">
    <property type="component" value="Unassembled WGS sequence"/>
</dbReference>
<dbReference type="PANTHER" id="PTHR11088">
    <property type="entry name" value="TRNA DIMETHYLALLYLTRANSFERASE"/>
    <property type="match status" value="1"/>
</dbReference>
<keyword evidence="4 10" id="KW-0808">Transferase</keyword>
<dbReference type="InterPro" id="IPR027417">
    <property type="entry name" value="P-loop_NTPase"/>
</dbReference>
<evidence type="ECO:0000256" key="11">
    <source>
        <dbReference type="RuleBase" id="RU003783"/>
    </source>
</evidence>
<keyword evidence="15" id="KW-1185">Reference proteome</keyword>
<proteinExistence type="inferred from homology"/>
<keyword evidence="6 10" id="KW-0547">Nucleotide-binding</keyword>
<dbReference type="Gene3D" id="1.10.20.140">
    <property type="match status" value="1"/>
</dbReference>
<evidence type="ECO:0000256" key="2">
    <source>
        <dbReference type="ARBA" id="ARBA00003213"/>
    </source>
</evidence>
<comment type="function">
    <text evidence="2 10 12">Catalyzes the transfer of a dimethylallyl group onto the adenine at position 37 in tRNAs that read codons beginning with uridine, leading to the formation of N6-(dimethylallyl)adenosine (i(6)A).</text>
</comment>
<keyword evidence="8 10" id="KW-0460">Magnesium</keyword>
<comment type="cofactor">
    <cofactor evidence="1 10">
        <name>Mg(2+)</name>
        <dbReference type="ChEBI" id="CHEBI:18420"/>
    </cofactor>
</comment>
<evidence type="ECO:0000256" key="4">
    <source>
        <dbReference type="ARBA" id="ARBA00022679"/>
    </source>
</evidence>
<keyword evidence="5 10" id="KW-0819">tRNA processing</keyword>
<evidence type="ECO:0000313" key="14">
    <source>
        <dbReference type="EMBL" id="GMG81281.1"/>
    </source>
</evidence>
<evidence type="ECO:0000313" key="15">
    <source>
        <dbReference type="Proteomes" id="UP001239909"/>
    </source>
</evidence>
<reference evidence="14 15" key="1">
    <citation type="submission" date="2023-04" db="EMBL/GenBank/DDBJ databases">
        <title>Marinoamorphus aggregata gen. nov., sp. Nov., isolate from tissue of brittle star Ophioplocus japonicus.</title>
        <authorList>
            <person name="Kawano K."/>
            <person name="Sawayama S."/>
            <person name="Nakagawa S."/>
        </authorList>
    </citation>
    <scope>NUCLEOTIDE SEQUENCE [LARGE SCALE GENOMIC DNA]</scope>
    <source>
        <strain evidence="14 15">NKW23</strain>
    </source>
</reference>
<comment type="caution">
    <text evidence="10">Lacks conserved residue(s) required for the propagation of feature annotation.</text>
</comment>
<feature type="binding site" evidence="10">
    <location>
        <begin position="7"/>
        <end position="12"/>
    </location>
    <ligand>
        <name>substrate</name>
    </ligand>
</feature>
<protein>
    <recommendedName>
        <fullName evidence="10">tRNA dimethylallyltransferase</fullName>
        <ecNumber evidence="10">2.5.1.75</ecNumber>
    </recommendedName>
    <alternativeName>
        <fullName evidence="10">Dimethylallyl diphosphate:tRNA dimethylallyltransferase</fullName>
        <shortName evidence="10">DMAPP:tRNA dimethylallyltransferase</shortName>
        <shortName evidence="10">DMATase</shortName>
    </alternativeName>
    <alternativeName>
        <fullName evidence="10">Isopentenyl-diphosphate:tRNA isopentenyltransferase</fullName>
        <shortName evidence="10">IPP transferase</shortName>
        <shortName evidence="10">IPPT</shortName>
        <shortName evidence="10">IPTase</shortName>
    </alternativeName>
</protein>
<gene>
    <name evidence="10 14" type="primary">miaA</name>
    <name evidence="14" type="ORF">LNKW23_04940</name>
</gene>
<dbReference type="InterPro" id="IPR018022">
    <property type="entry name" value="IPT"/>
</dbReference>
<organism evidence="14 15">
    <name type="scientific">Paralimibaculum aggregatum</name>
    <dbReference type="NCBI Taxonomy" id="3036245"/>
    <lineage>
        <taxon>Bacteria</taxon>
        <taxon>Pseudomonadati</taxon>
        <taxon>Pseudomonadota</taxon>
        <taxon>Alphaproteobacteria</taxon>
        <taxon>Rhodobacterales</taxon>
        <taxon>Paracoccaceae</taxon>
        <taxon>Paralimibaculum</taxon>
    </lineage>
</organism>